<feature type="domain" description="Plastocyanin-like" evidence="5">
    <location>
        <begin position="404"/>
        <end position="510"/>
    </location>
</feature>
<dbReference type="CDD" id="cd04202">
    <property type="entry name" value="CuRO_D2_2dMcoN_like"/>
    <property type="match status" value="1"/>
</dbReference>
<dbReference type="InterPro" id="IPR011707">
    <property type="entry name" value="Cu-oxidase-like_N"/>
</dbReference>
<gene>
    <name evidence="7" type="ORF">EDM56_21190</name>
</gene>
<evidence type="ECO:0000313" key="7">
    <source>
        <dbReference type="EMBL" id="RNB84622.1"/>
    </source>
</evidence>
<dbReference type="AlphaFoldDB" id="A0A3M8D9A7"/>
<dbReference type="PANTHER" id="PTHR11709">
    <property type="entry name" value="MULTI-COPPER OXIDASE"/>
    <property type="match status" value="1"/>
</dbReference>
<dbReference type="PROSITE" id="PS00080">
    <property type="entry name" value="MULTICOPPER_OXIDASE2"/>
    <property type="match status" value="1"/>
</dbReference>
<dbReference type="Proteomes" id="UP000271031">
    <property type="component" value="Unassembled WGS sequence"/>
</dbReference>
<protein>
    <submittedName>
        <fullName evidence="7">Multicopper oxidase family protein</fullName>
    </submittedName>
</protein>
<keyword evidence="8" id="KW-1185">Reference proteome</keyword>
<accession>A0A3M8D9A7</accession>
<proteinExistence type="predicted"/>
<dbReference type="Pfam" id="PF00394">
    <property type="entry name" value="Cu-oxidase"/>
    <property type="match status" value="1"/>
</dbReference>
<evidence type="ECO:0000256" key="3">
    <source>
        <dbReference type="ARBA" id="ARBA00023008"/>
    </source>
</evidence>
<evidence type="ECO:0000259" key="4">
    <source>
        <dbReference type="Pfam" id="PF00394"/>
    </source>
</evidence>
<sequence>MKKKMLIAVAGAAVAFVGAGIWAWITADSSAADGIAKPTVTTENGKTIKTFTLVAEETEWEIAADKKVEAWTYNGTVPGSQLRVQQGDIVRVELKNKLKEPVSIHWHGYPVPNNMDGIPGMTQNAVRPNETFTYLFEATIPGTYWYHSHQDSANQVDKGLYGTLIVEDSATQKLNRDYTLVLDEWMTQADGASGGMNHGGMDHGQMNMGTNETMAGMDHSQMQMNNQATASLPPGAMHDQMMQTMYNTFTVNGKSGEAITPLAVEKGDNVRLRFVNAGYQSHLVSLQDQPYRIVGVDGQTVNSPQTITGQPLRIAPGERYDVEFTVEALQNWQIESLDQSAAAKQMSIPIVVKGATGKVEQGVKQTKPVDLSTYGADGTGKFTLKTNYDLTYQMDLGEKPGKTEMDAVFTINGKAYGEVPPLVVKKGDKVLVTMRNVGSSDHPMHLHGHFFQVLQKDGQPIAGAPIMKDTLNVKPGETYVVAFEADNPGDWMFHCHDLHHAAAGMVSEVKYAGYKSFVPDPSVGNKPE</sequence>
<keyword evidence="3" id="KW-0186">Copper</keyword>
<dbReference type="RefSeq" id="WP_122919904.1">
    <property type="nucleotide sequence ID" value="NZ_RHHQ01000017.1"/>
</dbReference>
<dbReference type="GO" id="GO:0005507">
    <property type="term" value="F:copper ion binding"/>
    <property type="evidence" value="ECO:0007669"/>
    <property type="project" value="InterPro"/>
</dbReference>
<evidence type="ECO:0000256" key="1">
    <source>
        <dbReference type="ARBA" id="ARBA00022723"/>
    </source>
</evidence>
<evidence type="ECO:0000256" key="2">
    <source>
        <dbReference type="ARBA" id="ARBA00023002"/>
    </source>
</evidence>
<dbReference type="EMBL" id="RHHQ01000017">
    <property type="protein sequence ID" value="RNB84622.1"/>
    <property type="molecule type" value="Genomic_DNA"/>
</dbReference>
<organism evidence="7 8">
    <name type="scientific">Brevibacillus fluminis</name>
    <dbReference type="NCBI Taxonomy" id="511487"/>
    <lineage>
        <taxon>Bacteria</taxon>
        <taxon>Bacillati</taxon>
        <taxon>Bacillota</taxon>
        <taxon>Bacilli</taxon>
        <taxon>Bacillales</taxon>
        <taxon>Paenibacillaceae</taxon>
        <taxon>Brevibacillus</taxon>
    </lineage>
</organism>
<evidence type="ECO:0000259" key="5">
    <source>
        <dbReference type="Pfam" id="PF07731"/>
    </source>
</evidence>
<evidence type="ECO:0000259" key="6">
    <source>
        <dbReference type="Pfam" id="PF07732"/>
    </source>
</evidence>
<dbReference type="InterPro" id="IPR002355">
    <property type="entry name" value="Cu_oxidase_Cu_BS"/>
</dbReference>
<dbReference type="PROSITE" id="PS00079">
    <property type="entry name" value="MULTICOPPER_OXIDASE1"/>
    <property type="match status" value="1"/>
</dbReference>
<dbReference type="InterPro" id="IPR011706">
    <property type="entry name" value="Cu-oxidase_C"/>
</dbReference>
<dbReference type="GO" id="GO:0016491">
    <property type="term" value="F:oxidoreductase activity"/>
    <property type="evidence" value="ECO:0007669"/>
    <property type="project" value="UniProtKB-KW"/>
</dbReference>
<feature type="domain" description="Plastocyanin-like" evidence="4">
    <location>
        <begin position="221"/>
        <end position="336"/>
    </location>
</feature>
<dbReference type="Pfam" id="PF07731">
    <property type="entry name" value="Cu-oxidase_2"/>
    <property type="match status" value="1"/>
</dbReference>
<comment type="caution">
    <text evidence="7">The sequence shown here is derived from an EMBL/GenBank/DDBJ whole genome shotgun (WGS) entry which is preliminary data.</text>
</comment>
<dbReference type="CDD" id="cd13860">
    <property type="entry name" value="CuRO_1_2dMco_1"/>
    <property type="match status" value="1"/>
</dbReference>
<feature type="domain" description="Plastocyanin-like" evidence="6">
    <location>
        <begin position="56"/>
        <end position="169"/>
    </location>
</feature>
<dbReference type="InterPro" id="IPR033138">
    <property type="entry name" value="Cu_oxidase_CS"/>
</dbReference>
<dbReference type="InterPro" id="IPR001117">
    <property type="entry name" value="Cu-oxidase_2nd"/>
</dbReference>
<dbReference type="SUPFAM" id="SSF49503">
    <property type="entry name" value="Cupredoxins"/>
    <property type="match status" value="3"/>
</dbReference>
<keyword evidence="2" id="KW-0560">Oxidoreductase</keyword>
<dbReference type="InterPro" id="IPR045087">
    <property type="entry name" value="Cu-oxidase_fam"/>
</dbReference>
<evidence type="ECO:0000313" key="8">
    <source>
        <dbReference type="Proteomes" id="UP000271031"/>
    </source>
</evidence>
<keyword evidence="1" id="KW-0479">Metal-binding</keyword>
<dbReference type="Pfam" id="PF07732">
    <property type="entry name" value="Cu-oxidase_3"/>
    <property type="match status" value="1"/>
</dbReference>
<dbReference type="PANTHER" id="PTHR11709:SF394">
    <property type="entry name" value="FI03373P-RELATED"/>
    <property type="match status" value="1"/>
</dbReference>
<reference evidence="7 8" key="1">
    <citation type="submission" date="2018-10" db="EMBL/GenBank/DDBJ databases">
        <title>Phylogenomics of Brevibacillus.</title>
        <authorList>
            <person name="Dunlap C."/>
        </authorList>
    </citation>
    <scope>NUCLEOTIDE SEQUENCE [LARGE SCALE GENOMIC DNA]</scope>
    <source>
        <strain evidence="7 8">JCM 15716</strain>
    </source>
</reference>
<name>A0A3M8D9A7_9BACL</name>
<dbReference type="Gene3D" id="2.60.40.420">
    <property type="entry name" value="Cupredoxins - blue copper proteins"/>
    <property type="match status" value="2"/>
</dbReference>
<dbReference type="InterPro" id="IPR008972">
    <property type="entry name" value="Cupredoxin"/>
</dbReference>
<dbReference type="OrthoDB" id="9757546at2"/>